<evidence type="ECO:0000256" key="1">
    <source>
        <dbReference type="ARBA" id="ARBA00011955"/>
    </source>
</evidence>
<keyword evidence="5 10" id="KW-0479">Metal-binding</keyword>
<gene>
    <name evidence="13" type="ORF">HGG79_01570</name>
</gene>
<dbReference type="GO" id="GO:0016740">
    <property type="term" value="F:transferase activity"/>
    <property type="evidence" value="ECO:0007669"/>
    <property type="project" value="UniProtKB-UniRule"/>
</dbReference>
<reference evidence="13 14" key="1">
    <citation type="submission" date="2020-04" db="EMBL/GenBank/DDBJ databases">
        <title>Genomic insights into acetone-butanol-ethanol (ABE) fermentation by sequencing solventogenic clostridia strains.</title>
        <authorList>
            <person name="Brown S."/>
        </authorList>
    </citation>
    <scope>NUCLEOTIDE SEQUENCE [LARGE SCALE GENOMIC DNA]</scope>
    <source>
        <strain evidence="13 14">DJ011</strain>
    </source>
</reference>
<keyword evidence="4 10" id="KW-0808">Transferase</keyword>
<comment type="cofactor">
    <cofactor evidence="11">
        <name>Mg(2+)</name>
        <dbReference type="ChEBI" id="CHEBI:18420"/>
    </cofactor>
    <cofactor evidence="11">
        <name>Mn(2+)</name>
        <dbReference type="ChEBI" id="CHEBI:29035"/>
    </cofactor>
    <text evidence="11">Magnesium. Can also use manganese.</text>
</comment>
<dbReference type="PROSITE" id="PS51257">
    <property type="entry name" value="PROKAR_LIPOPROTEIN"/>
    <property type="match status" value="1"/>
</dbReference>
<feature type="binding site" evidence="11">
    <location>
        <position position="288"/>
    </location>
    <ligand>
        <name>Mg(2+)</name>
        <dbReference type="ChEBI" id="CHEBI:18420"/>
    </ligand>
</feature>
<comment type="function">
    <text evidence="12">Flavin transferase that catalyzes the transfer of the FMN moiety of FAD and its covalent binding to the hydroxyl group of a threonine residue in a target flavoprotein.</text>
</comment>
<name>A0A923E7G2_CLOTT</name>
<dbReference type="RefSeq" id="WP_035145908.1">
    <property type="nucleotide sequence ID" value="NZ_JAAZWO010000002.1"/>
</dbReference>
<dbReference type="InterPro" id="IPR024932">
    <property type="entry name" value="ApbE"/>
</dbReference>
<proteinExistence type="inferred from homology"/>
<evidence type="ECO:0000256" key="9">
    <source>
        <dbReference type="ARBA" id="ARBA00048540"/>
    </source>
</evidence>
<feature type="binding site" evidence="11">
    <location>
        <position position="174"/>
    </location>
    <ligand>
        <name>Mg(2+)</name>
        <dbReference type="ChEBI" id="CHEBI:18420"/>
    </ligand>
</feature>
<accession>A0A923E7G2</accession>
<keyword evidence="7 10" id="KW-0460">Magnesium</keyword>
<dbReference type="EC" id="2.7.1.180" evidence="1 10"/>
<evidence type="ECO:0000256" key="4">
    <source>
        <dbReference type="ARBA" id="ARBA00022679"/>
    </source>
</evidence>
<comment type="similarity">
    <text evidence="10 12">Belongs to the ApbE family.</text>
</comment>
<dbReference type="Proteomes" id="UP000563151">
    <property type="component" value="Unassembled WGS sequence"/>
</dbReference>
<evidence type="ECO:0000313" key="14">
    <source>
        <dbReference type="Proteomes" id="UP000563151"/>
    </source>
</evidence>
<organism evidence="13 14">
    <name type="scientific">Clostridium tetanomorphum</name>
    <dbReference type="NCBI Taxonomy" id="1553"/>
    <lineage>
        <taxon>Bacteria</taxon>
        <taxon>Bacillati</taxon>
        <taxon>Bacillota</taxon>
        <taxon>Clostridia</taxon>
        <taxon>Eubacteriales</taxon>
        <taxon>Clostridiaceae</taxon>
        <taxon>Clostridium</taxon>
    </lineage>
</organism>
<sequence length="346" mass="38259">MKKKYALLLIITIFISSLFFTSCKKKEQPSVTKENYLLGTIVKLKVYGNNAEEATNKAMNAISNIDDKMSPSKPNSEVSLINKNAGKSFVKVSNDTFLVIKKAIEYANLSEGAFDITVGPLVNIWGIGTDKARIPSPKEIKEKVALINYKDILLDEKTKSVKLKKENESIDLGGIAKGYTADIVKEILEKEGINTAFINLGGNIVTVGNKTDGTLWNIGIQDPLKLRGEYFGIIKTSHKSIVSSGNYERFFEKGGKRYHHILDTKTGYPADKGLISTTIISDKSIDGDALSTSTFVLGLDKGMKLIESLKGVDAIFIAKDKKIYTTSGLKDSFKLSNEEYIYEKRR</sequence>
<keyword evidence="12" id="KW-0472">Membrane</keyword>
<keyword evidence="6 10" id="KW-0274">FAD</keyword>
<dbReference type="Gene3D" id="3.10.520.10">
    <property type="entry name" value="ApbE-like domains"/>
    <property type="match status" value="1"/>
</dbReference>
<keyword evidence="12" id="KW-0997">Cell inner membrane</keyword>
<dbReference type="Pfam" id="PF02424">
    <property type="entry name" value="ApbE"/>
    <property type="match status" value="1"/>
</dbReference>
<keyword evidence="12" id="KW-1003">Cell membrane</keyword>
<evidence type="ECO:0000256" key="2">
    <source>
        <dbReference type="ARBA" id="ARBA00016337"/>
    </source>
</evidence>
<evidence type="ECO:0000256" key="5">
    <source>
        <dbReference type="ARBA" id="ARBA00022723"/>
    </source>
</evidence>
<dbReference type="GO" id="GO:0046872">
    <property type="term" value="F:metal ion binding"/>
    <property type="evidence" value="ECO:0007669"/>
    <property type="project" value="UniProtKB-UniRule"/>
</dbReference>
<feature type="binding site" evidence="11">
    <location>
        <position position="292"/>
    </location>
    <ligand>
        <name>Mg(2+)</name>
        <dbReference type="ChEBI" id="CHEBI:18420"/>
    </ligand>
</feature>
<comment type="catalytic activity">
    <reaction evidence="9 10 12">
        <text>L-threonyl-[protein] + FAD = FMN-L-threonyl-[protein] + AMP + H(+)</text>
        <dbReference type="Rhea" id="RHEA:36847"/>
        <dbReference type="Rhea" id="RHEA-COMP:11060"/>
        <dbReference type="Rhea" id="RHEA-COMP:11061"/>
        <dbReference type="ChEBI" id="CHEBI:15378"/>
        <dbReference type="ChEBI" id="CHEBI:30013"/>
        <dbReference type="ChEBI" id="CHEBI:57692"/>
        <dbReference type="ChEBI" id="CHEBI:74257"/>
        <dbReference type="ChEBI" id="CHEBI:456215"/>
        <dbReference type="EC" id="2.7.1.180"/>
    </reaction>
</comment>
<evidence type="ECO:0000256" key="8">
    <source>
        <dbReference type="ARBA" id="ARBA00031306"/>
    </source>
</evidence>
<dbReference type="PANTHER" id="PTHR30040">
    <property type="entry name" value="THIAMINE BIOSYNTHESIS LIPOPROTEIN APBE"/>
    <property type="match status" value="1"/>
</dbReference>
<dbReference type="PANTHER" id="PTHR30040:SF2">
    <property type="entry name" value="FAD:PROTEIN FMN TRANSFERASE"/>
    <property type="match status" value="1"/>
</dbReference>
<dbReference type="SUPFAM" id="SSF143631">
    <property type="entry name" value="ApbE-like"/>
    <property type="match status" value="1"/>
</dbReference>
<evidence type="ECO:0000256" key="3">
    <source>
        <dbReference type="ARBA" id="ARBA00022630"/>
    </source>
</evidence>
<comment type="caution">
    <text evidence="13">The sequence shown here is derived from an EMBL/GenBank/DDBJ whole genome shotgun (WGS) entry which is preliminary data.</text>
</comment>
<dbReference type="InterPro" id="IPR003374">
    <property type="entry name" value="ApbE-like_sf"/>
</dbReference>
<dbReference type="PIRSF" id="PIRSF006268">
    <property type="entry name" value="ApbE"/>
    <property type="match status" value="1"/>
</dbReference>
<keyword evidence="3 10" id="KW-0285">Flavoprotein</keyword>
<evidence type="ECO:0000256" key="10">
    <source>
        <dbReference type="PIRNR" id="PIRNR006268"/>
    </source>
</evidence>
<evidence type="ECO:0000256" key="6">
    <source>
        <dbReference type="ARBA" id="ARBA00022827"/>
    </source>
</evidence>
<evidence type="ECO:0000256" key="12">
    <source>
        <dbReference type="RuleBase" id="RU363002"/>
    </source>
</evidence>
<protein>
    <recommendedName>
        <fullName evidence="2 10">FAD:protein FMN transferase</fullName>
        <ecNumber evidence="1 10">2.7.1.180</ecNumber>
    </recommendedName>
    <alternativeName>
        <fullName evidence="8 10">Flavin transferase</fullName>
    </alternativeName>
</protein>
<dbReference type="EMBL" id="JAAZWO010000002">
    <property type="protein sequence ID" value="MBC2396469.1"/>
    <property type="molecule type" value="Genomic_DNA"/>
</dbReference>
<keyword evidence="12" id="KW-0449">Lipoprotein</keyword>
<evidence type="ECO:0000313" key="13">
    <source>
        <dbReference type="EMBL" id="MBC2396469.1"/>
    </source>
</evidence>
<evidence type="ECO:0000256" key="11">
    <source>
        <dbReference type="PIRSR" id="PIRSR006268-2"/>
    </source>
</evidence>
<dbReference type="GO" id="GO:0005886">
    <property type="term" value="C:plasma membrane"/>
    <property type="evidence" value="ECO:0007669"/>
    <property type="project" value="UniProtKB-SubCell"/>
</dbReference>
<evidence type="ECO:0000256" key="7">
    <source>
        <dbReference type="ARBA" id="ARBA00022842"/>
    </source>
</evidence>
<dbReference type="AlphaFoldDB" id="A0A923E7G2"/>
<comment type="subcellular location">
    <subcellularLocation>
        <location evidence="12">Cell inner membrane</location>
        <topology evidence="12">Lipid-anchor</topology>
        <orientation evidence="12">Periplasmic side</orientation>
    </subcellularLocation>
</comment>
<keyword evidence="14" id="KW-1185">Reference proteome</keyword>